<feature type="region of interest" description="Disordered" evidence="1">
    <location>
        <begin position="412"/>
        <end position="468"/>
    </location>
</feature>
<sequence length="531" mass="50534">MRLLLTVGTLSTVGVGGVSGCAYDDSCYEERLCLTPPKSLCDSDPATAVAHDECGVFVSEQGDDNSPGTKDAPVKTLQHAIGLAAHGRSHDEEPTRRVYACGGEFAETITLPSGVDLWGGRLCDGGDWSYEGSFGGPEHPTIIAPPGGIPLRVIAGEKEGKTSTVFGASVKAAGASAPDGKSSIAVILSTGASAIVRESVIVAGDGKDGEPGKDAPSFRANAGMVGNDGANACTTDSPTGALAVVTVCDDGVESTGGYGGDGGLESGGDGAPGQPRPAENPEGNGLGGTGAASARCSDGANGMDGLDAGRADGAVGAGYLTEDGWMGIRGNDGKRGGVGQGGGGGGGSKSRGAMGACPAGRPQAGAGGGSGGSGGCGGLGGKGGGYGGSSIGVVALQGSAVTLEATRVTTGNGGNGGVGGTGQAGGGGAVGRYGGTPPPGVSEMWPACSGGAGGHGGRGGDAGGGLGGSSYGVAAHSAYVGIGPDSPVQLGKPGQGGSAGNAGPDDEVGTGEDGDSMPYRQFDVPNPAPPR</sequence>
<feature type="compositionally biased region" description="Gly residues" evidence="1">
    <location>
        <begin position="336"/>
        <end position="349"/>
    </location>
</feature>
<dbReference type="InterPro" id="IPR012334">
    <property type="entry name" value="Pectin_lyas_fold"/>
</dbReference>
<dbReference type="PROSITE" id="PS51257">
    <property type="entry name" value="PROKAR_LIPOPROTEIN"/>
    <property type="match status" value="1"/>
</dbReference>
<evidence type="ECO:0000313" key="3">
    <source>
        <dbReference type="Proteomes" id="UP000075635"/>
    </source>
</evidence>
<feature type="compositionally biased region" description="Acidic residues" evidence="1">
    <location>
        <begin position="504"/>
        <end position="515"/>
    </location>
</feature>
<feature type="compositionally biased region" description="Gly residues" evidence="1">
    <location>
        <begin position="412"/>
        <end position="434"/>
    </location>
</feature>
<feature type="region of interest" description="Disordered" evidence="1">
    <location>
        <begin position="330"/>
        <end position="371"/>
    </location>
</feature>
<reference evidence="2 3" key="1">
    <citation type="submission" date="2014-02" db="EMBL/GenBank/DDBJ databases">
        <title>The small core and large imbalanced accessory genome model reveals a collaborative survival strategy of Sorangium cellulosum strains in nature.</title>
        <authorList>
            <person name="Han K."/>
            <person name="Peng R."/>
            <person name="Blom J."/>
            <person name="Li Y.-Z."/>
        </authorList>
    </citation>
    <scope>NUCLEOTIDE SEQUENCE [LARGE SCALE GENOMIC DNA]</scope>
    <source>
        <strain evidence="2 3">So0011-07</strain>
    </source>
</reference>
<evidence type="ECO:0008006" key="4">
    <source>
        <dbReference type="Google" id="ProtNLM"/>
    </source>
</evidence>
<comment type="caution">
    <text evidence="2">The sequence shown here is derived from an EMBL/GenBank/DDBJ whole genome shotgun (WGS) entry which is preliminary data.</text>
</comment>
<dbReference type="EMBL" id="JEMB01000806">
    <property type="protein sequence ID" value="KYF93553.1"/>
    <property type="molecule type" value="Genomic_DNA"/>
</dbReference>
<name>A0A150SM73_SORCE</name>
<evidence type="ECO:0000313" key="2">
    <source>
        <dbReference type="EMBL" id="KYF93553.1"/>
    </source>
</evidence>
<dbReference type="Gene3D" id="2.160.20.10">
    <property type="entry name" value="Single-stranded right-handed beta-helix, Pectin lyase-like"/>
    <property type="match status" value="1"/>
</dbReference>
<feature type="compositionally biased region" description="Gly residues" evidence="1">
    <location>
        <begin position="256"/>
        <end position="271"/>
    </location>
</feature>
<feature type="region of interest" description="Disordered" evidence="1">
    <location>
        <begin position="256"/>
        <end position="293"/>
    </location>
</feature>
<dbReference type="Proteomes" id="UP000075635">
    <property type="component" value="Unassembled WGS sequence"/>
</dbReference>
<protein>
    <recommendedName>
        <fullName evidence="4">PGRS family protein</fullName>
    </recommendedName>
</protein>
<evidence type="ECO:0000256" key="1">
    <source>
        <dbReference type="SAM" id="MobiDB-lite"/>
    </source>
</evidence>
<accession>A0A150SM73</accession>
<feature type="region of interest" description="Disordered" evidence="1">
    <location>
        <begin position="482"/>
        <end position="531"/>
    </location>
</feature>
<dbReference type="AlphaFoldDB" id="A0A150SM73"/>
<organism evidence="2 3">
    <name type="scientific">Sorangium cellulosum</name>
    <name type="common">Polyangium cellulosum</name>
    <dbReference type="NCBI Taxonomy" id="56"/>
    <lineage>
        <taxon>Bacteria</taxon>
        <taxon>Pseudomonadati</taxon>
        <taxon>Myxococcota</taxon>
        <taxon>Polyangia</taxon>
        <taxon>Polyangiales</taxon>
        <taxon>Polyangiaceae</taxon>
        <taxon>Sorangium</taxon>
    </lineage>
</organism>
<gene>
    <name evidence="2" type="ORF">BE17_32720</name>
</gene>
<feature type="compositionally biased region" description="Gly residues" evidence="1">
    <location>
        <begin position="450"/>
        <end position="468"/>
    </location>
</feature>
<proteinExistence type="predicted"/>